<name>A0A0D3GYC9_9ORYZ</name>
<dbReference type="STRING" id="65489.A0A0D3GYC9"/>
<dbReference type="Gene3D" id="3.40.50.2300">
    <property type="match status" value="1"/>
</dbReference>
<protein>
    <recommendedName>
        <fullName evidence="3">Response regulatory domain-containing protein</fullName>
    </recommendedName>
</protein>
<organism evidence="1">
    <name type="scientific">Oryza barthii</name>
    <dbReference type="NCBI Taxonomy" id="65489"/>
    <lineage>
        <taxon>Eukaryota</taxon>
        <taxon>Viridiplantae</taxon>
        <taxon>Streptophyta</taxon>
        <taxon>Embryophyta</taxon>
        <taxon>Tracheophyta</taxon>
        <taxon>Spermatophyta</taxon>
        <taxon>Magnoliopsida</taxon>
        <taxon>Liliopsida</taxon>
        <taxon>Poales</taxon>
        <taxon>Poaceae</taxon>
        <taxon>BOP clade</taxon>
        <taxon>Oryzoideae</taxon>
        <taxon>Oryzeae</taxon>
        <taxon>Oryzinae</taxon>
        <taxon>Oryza</taxon>
    </lineage>
</organism>
<dbReference type="Gramene" id="OBART08G08800.1">
    <property type="protein sequence ID" value="OBART08G08800.1"/>
    <property type="gene ID" value="OBART08G08800"/>
</dbReference>
<keyword evidence="2" id="KW-1185">Reference proteome</keyword>
<evidence type="ECO:0000313" key="1">
    <source>
        <dbReference type="EnsemblPlants" id="OBART08G08800.1"/>
    </source>
</evidence>
<dbReference type="HOGENOM" id="CLU_027175_0_0_1"/>
<accession>A0A0D3GYC9</accession>
<dbReference type="InterPro" id="IPR011006">
    <property type="entry name" value="CheY-like_superfamily"/>
</dbReference>
<sequence length="514" mass="54525">MEDMLSFFPSGLHVMLVDDDTKNTRTATKTLSMLHCPVVSTHTTACAGLRTLSGDNMLDVQTILCDVSKVVSSGFDFRRVVETEHQIPVIYQRVPGDSMDDIAAHAGAGGEDGNDDDVVIIEEPQVHFKLVRSRGSRKRQLTINVHSGSSDGADANPRKKIEHMNDAKGPVGQHVASHLQKDLDERRLISSDSLFLKAIFPTLNVSPSSPLILTGGAGPSCIPTTTIAGSRTAAPFQVPVFQQQPAGTTCFNNAASPAATGNTVISFNNIAAPAAMQRLSGGVQPDAPQQRLYMGPFSYQGPPPPPTMRNHINIVPTAFIPRVGMTVNIGKAPMIELPFGVPVDDFLVGETAYGSAGPSIGDPGDDAAVTYAYTGALNNNTAVGSLMAPPIDEPTFTLTDPIVGTKGEGVVPIVVTSEDQNALAAVEAAAPNNAEPFMMPDQVDLEEDIMFSLESLLGLDEDMIPMEDAGGEAAEGSLNIGEGGMEIGWDLDLDDILMNNTNEFAFLDDLAWIE</sequence>
<reference evidence="1" key="1">
    <citation type="journal article" date="2009" name="Rice">
        <title>De Novo Next Generation Sequencing of Plant Genomes.</title>
        <authorList>
            <person name="Rounsley S."/>
            <person name="Marri P.R."/>
            <person name="Yu Y."/>
            <person name="He R."/>
            <person name="Sisneros N."/>
            <person name="Goicoechea J.L."/>
            <person name="Lee S.J."/>
            <person name="Angelova A."/>
            <person name="Kudrna D."/>
            <person name="Luo M."/>
            <person name="Affourtit J."/>
            <person name="Desany B."/>
            <person name="Knight J."/>
            <person name="Niazi F."/>
            <person name="Egholm M."/>
            <person name="Wing R.A."/>
        </authorList>
    </citation>
    <scope>NUCLEOTIDE SEQUENCE [LARGE SCALE GENOMIC DNA]</scope>
    <source>
        <strain evidence="1">cv. IRGC 105608</strain>
    </source>
</reference>
<dbReference type="EnsemblPlants" id="OBART08G08800.1">
    <property type="protein sequence ID" value="OBART08G08800.1"/>
    <property type="gene ID" value="OBART08G08800"/>
</dbReference>
<proteinExistence type="predicted"/>
<dbReference type="eggNOG" id="ENOG502RRR6">
    <property type="taxonomic scope" value="Eukaryota"/>
</dbReference>
<evidence type="ECO:0008006" key="3">
    <source>
        <dbReference type="Google" id="ProtNLM"/>
    </source>
</evidence>
<evidence type="ECO:0000313" key="2">
    <source>
        <dbReference type="Proteomes" id="UP000026960"/>
    </source>
</evidence>
<dbReference type="PaxDb" id="65489-OBART08G08800.1"/>
<dbReference type="SUPFAM" id="SSF52172">
    <property type="entry name" value="CheY-like"/>
    <property type="match status" value="1"/>
</dbReference>
<reference evidence="1" key="2">
    <citation type="submission" date="2015-03" db="UniProtKB">
        <authorList>
            <consortium name="EnsemblPlants"/>
        </authorList>
    </citation>
    <scope>IDENTIFICATION</scope>
</reference>
<dbReference type="AlphaFoldDB" id="A0A0D3GYC9"/>
<dbReference type="Proteomes" id="UP000026960">
    <property type="component" value="Chromosome 8"/>
</dbReference>